<organism evidence="1 2">
    <name type="scientific">Streblomastix strix</name>
    <dbReference type="NCBI Taxonomy" id="222440"/>
    <lineage>
        <taxon>Eukaryota</taxon>
        <taxon>Metamonada</taxon>
        <taxon>Preaxostyla</taxon>
        <taxon>Oxymonadida</taxon>
        <taxon>Streblomastigidae</taxon>
        <taxon>Streblomastix</taxon>
    </lineage>
</organism>
<protein>
    <submittedName>
        <fullName evidence="1">Uncharacterized protein</fullName>
    </submittedName>
</protein>
<proteinExistence type="predicted"/>
<gene>
    <name evidence="1" type="ORF">EZS28_033529</name>
</gene>
<evidence type="ECO:0000313" key="1">
    <source>
        <dbReference type="EMBL" id="KAA6370945.1"/>
    </source>
</evidence>
<accession>A0A5J4UMH0</accession>
<name>A0A5J4UMH0_9EUKA</name>
<reference evidence="1 2" key="1">
    <citation type="submission" date="2019-03" db="EMBL/GenBank/DDBJ databases">
        <title>Single cell metagenomics reveals metabolic interactions within the superorganism composed of flagellate Streblomastix strix and complex community of Bacteroidetes bacteria on its surface.</title>
        <authorList>
            <person name="Treitli S.C."/>
            <person name="Kolisko M."/>
            <person name="Husnik F."/>
            <person name="Keeling P."/>
            <person name="Hampl V."/>
        </authorList>
    </citation>
    <scope>NUCLEOTIDE SEQUENCE [LARGE SCALE GENOMIC DNA]</scope>
    <source>
        <strain evidence="1">ST1C</strain>
    </source>
</reference>
<dbReference type="EMBL" id="SNRW01014926">
    <property type="protein sequence ID" value="KAA6370945.1"/>
    <property type="molecule type" value="Genomic_DNA"/>
</dbReference>
<dbReference type="Proteomes" id="UP000324800">
    <property type="component" value="Unassembled WGS sequence"/>
</dbReference>
<comment type="caution">
    <text evidence="1">The sequence shown here is derived from an EMBL/GenBank/DDBJ whole genome shotgun (WGS) entry which is preliminary data.</text>
</comment>
<evidence type="ECO:0000313" key="2">
    <source>
        <dbReference type="Proteomes" id="UP000324800"/>
    </source>
</evidence>
<sequence length="120" mass="14551">MEEWSNINISISIIDVEEHTAALCIPPKQSRKKERHDVRRSNNLRMGTTERFFVWFTRLRLQFQQGPTSFIQLIWTENWEQTDHRYISTPLTDKFIHLESRTQPQIPQDMHLLQNQQYRV</sequence>
<dbReference type="AlphaFoldDB" id="A0A5J4UMH0"/>